<comment type="caution">
    <text evidence="1">The sequence shown here is derived from an EMBL/GenBank/DDBJ whole genome shotgun (WGS) entry which is preliminary data.</text>
</comment>
<dbReference type="Proteomes" id="UP000306319">
    <property type="component" value="Unassembled WGS sequence"/>
</dbReference>
<name>A0AC61RB92_9BACT</name>
<evidence type="ECO:0000313" key="1">
    <source>
        <dbReference type="EMBL" id="TGY76158.1"/>
    </source>
</evidence>
<proteinExistence type="predicted"/>
<reference evidence="1" key="1">
    <citation type="submission" date="2019-04" db="EMBL/GenBank/DDBJ databases">
        <title>Microbes associate with the intestines of laboratory mice.</title>
        <authorList>
            <person name="Navarre W."/>
            <person name="Wong E."/>
            <person name="Huang K."/>
            <person name="Tropini C."/>
            <person name="Ng K."/>
            <person name="Yu B."/>
        </authorList>
    </citation>
    <scope>NUCLEOTIDE SEQUENCE</scope>
    <source>
        <strain evidence="1">NM04_E33</strain>
    </source>
</reference>
<dbReference type="EMBL" id="SRYB01000044">
    <property type="protein sequence ID" value="TGY76158.1"/>
    <property type="molecule type" value="Genomic_DNA"/>
</dbReference>
<keyword evidence="2" id="KW-1185">Reference proteome</keyword>
<organism evidence="1 2">
    <name type="scientific">Lepagella muris</name>
    <dbReference type="NCBI Taxonomy" id="3032870"/>
    <lineage>
        <taxon>Bacteria</taxon>
        <taxon>Pseudomonadati</taxon>
        <taxon>Bacteroidota</taxon>
        <taxon>Bacteroidia</taxon>
        <taxon>Bacteroidales</taxon>
        <taxon>Muribaculaceae</taxon>
        <taxon>Lepagella</taxon>
    </lineage>
</organism>
<accession>A0AC61RB92</accession>
<protein>
    <submittedName>
        <fullName evidence="1">Uncharacterized protein</fullName>
    </submittedName>
</protein>
<gene>
    <name evidence="1" type="ORF">E5331_18775</name>
</gene>
<sequence>MSILDLLFSDKGEPVVVSDSDIPRGKGGINREGYTYGFLRKVVIQPELYDRLSNPIVKGWVDEARQRVRPTGGFIMRKVNGEYCFDDLRVGPRVKLPTVSELRSIIDRRYDRAASRRRATKEMIRTITYEILRAAVAKESGSSDNIIGNALDCAPHEDISGYMFMVPNWAHNWFEHRGYAARMEQEINK</sequence>
<evidence type="ECO:0000313" key="2">
    <source>
        <dbReference type="Proteomes" id="UP000306319"/>
    </source>
</evidence>